<accession>A0A3R7ILV5</accession>
<reference evidence="2 3" key="1">
    <citation type="submission" date="2018-08" db="EMBL/GenBank/DDBJ databases">
        <title>Draft genome sequences of two Aspergillus turcosus clinical strains isolated from bronchoalveolar lavage fluid: one azole-susceptible and the other azole-resistant.</title>
        <authorList>
            <person name="Parent-Michaud M."/>
            <person name="Dufresne P.J."/>
            <person name="Fournier E."/>
            <person name="Martineau C."/>
            <person name="Moreira S."/>
            <person name="Perkins V."/>
            <person name="De Repentigny L."/>
            <person name="Dufresne S.F."/>
        </authorList>
    </citation>
    <scope>NUCLEOTIDE SEQUENCE [LARGE SCALE GENOMIC DNA]</scope>
    <source>
        <strain evidence="2">HMR AF 1038</strain>
    </source>
</reference>
<proteinExistence type="predicted"/>
<sequence>MRAPPGAASHARFASGPWEDGDVVTFGGAQQRVPKHDAADAGHAAAAGALFKGGLRETPVPTSNFMREGLWRRDAEARGRRPRFLVLSTVHWPMAWATVPGGRPRRSLPFDNDVEEVPRTIELQVQINLEPYDVRTVGRDRSLTDKFLELLADDGEYQNSERSGDLLFMSSGRCSEIPAHMEPWVKNLLVGDEHGVQGRFQQSVGQVLGKVLDAQGIEALFADFKCLGSAYNNTPDVVLPVETIQDEQDKPSLTLSVVLLERSPWWLFCLRLSPALCLVAREKDSPGSFVLLPQPPSYILYYSASSASTNATPYEILYGKTPRLLPSTDDNDEDFLSKRNNIRTAVLDRIDMATARMAIAYDDKHKPIELKDWAYIKLAKGIDTGYTLPQSLKLSPIKQGPFRYPVVILKDSSSIAVWMIALRRSASSAYPAMRTVNPLRWVSEVEIGEDEITRKLDECFLGTIVFDVRHLNPVWKKGSNRSLNQKHVEHLKEEFMTNIRRHAIEDRLWVTMSKDDFNAYLTWIFRNRNNNEDPTPAQLEELQKQSKLRTTELLEVEHKVPQCGCTPLSVPGMAGNALELSAVIDWHHGFYDAAYNWDPVLLPEVAQAMLAPVNAFENMEEAHRKLHGLPGRRRTATMSPALKNNICLLLQDISRLPGIRCAAHAACDVHIVDSLEEVPGPIDLLDGNALSSPIELSTSQAFRVFEQNITAAKGWHGQSPLDQVVHDKFIFGKDAQIIKEEEINLQEGPMWFEGTPYD</sequence>
<keyword evidence="3" id="KW-1185">Reference proteome</keyword>
<dbReference type="STRING" id="1245748.A0A3R7ILV5"/>
<dbReference type="Proteomes" id="UP000215289">
    <property type="component" value="Unassembled WGS sequence"/>
</dbReference>
<protein>
    <submittedName>
        <fullName evidence="2">Uncharacterized protein</fullName>
    </submittedName>
</protein>
<name>A0A3R7ILV5_9EURO</name>
<gene>
    <name evidence="2" type="ORF">CFD26_101739</name>
</gene>
<dbReference type="AlphaFoldDB" id="A0A3R7ILV5"/>
<dbReference type="OrthoDB" id="4490934at2759"/>
<organism evidence="2 3">
    <name type="scientific">Aspergillus turcosus</name>
    <dbReference type="NCBI Taxonomy" id="1245748"/>
    <lineage>
        <taxon>Eukaryota</taxon>
        <taxon>Fungi</taxon>
        <taxon>Dikarya</taxon>
        <taxon>Ascomycota</taxon>
        <taxon>Pezizomycotina</taxon>
        <taxon>Eurotiomycetes</taxon>
        <taxon>Eurotiomycetidae</taxon>
        <taxon>Eurotiales</taxon>
        <taxon>Aspergillaceae</taxon>
        <taxon>Aspergillus</taxon>
        <taxon>Aspergillus subgen. Fumigati</taxon>
    </lineage>
</organism>
<dbReference type="EMBL" id="NIDN02000036">
    <property type="protein sequence ID" value="RLL99198.1"/>
    <property type="molecule type" value="Genomic_DNA"/>
</dbReference>
<evidence type="ECO:0000313" key="2">
    <source>
        <dbReference type="EMBL" id="RLL99198.1"/>
    </source>
</evidence>
<feature type="region of interest" description="Disordered" evidence="1">
    <location>
        <begin position="1"/>
        <end position="20"/>
    </location>
</feature>
<comment type="caution">
    <text evidence="2">The sequence shown here is derived from an EMBL/GenBank/DDBJ whole genome shotgun (WGS) entry which is preliminary data.</text>
</comment>
<evidence type="ECO:0000313" key="3">
    <source>
        <dbReference type="Proteomes" id="UP000215289"/>
    </source>
</evidence>
<evidence type="ECO:0000256" key="1">
    <source>
        <dbReference type="SAM" id="MobiDB-lite"/>
    </source>
</evidence>